<dbReference type="InterPro" id="IPR004391">
    <property type="entry name" value="Glu_race"/>
</dbReference>
<reference evidence="8" key="1">
    <citation type="submission" date="2020-08" db="EMBL/GenBank/DDBJ databases">
        <title>Genome public.</title>
        <authorList>
            <person name="Liu C."/>
            <person name="Sun Q."/>
        </authorList>
    </citation>
    <scope>NUCLEOTIDE SEQUENCE</scope>
    <source>
        <strain evidence="8">NSJ-15</strain>
    </source>
</reference>
<comment type="similarity">
    <text evidence="7">Belongs to the aspartate/glutamate racemases family.</text>
</comment>
<dbReference type="OrthoDB" id="9801055at2"/>
<evidence type="ECO:0000256" key="3">
    <source>
        <dbReference type="ARBA" id="ARBA00022960"/>
    </source>
</evidence>
<dbReference type="InterPro" id="IPR033134">
    <property type="entry name" value="Asp/Glu_racemase_AS_2"/>
</dbReference>
<dbReference type="InterPro" id="IPR015942">
    <property type="entry name" value="Asp/Glu/hydantoin_racemase"/>
</dbReference>
<evidence type="ECO:0000313" key="9">
    <source>
        <dbReference type="Proteomes" id="UP000632659"/>
    </source>
</evidence>
<dbReference type="GO" id="GO:0009252">
    <property type="term" value="P:peptidoglycan biosynthetic process"/>
    <property type="evidence" value="ECO:0007669"/>
    <property type="project" value="UniProtKB-UniRule"/>
</dbReference>
<evidence type="ECO:0000313" key="8">
    <source>
        <dbReference type="EMBL" id="MBC8610842.1"/>
    </source>
</evidence>
<keyword evidence="3 7" id="KW-0133">Cell shape</keyword>
<comment type="pathway">
    <text evidence="7">Cell wall biogenesis; peptidoglycan biosynthesis.</text>
</comment>
<dbReference type="PANTHER" id="PTHR21198">
    <property type="entry name" value="GLUTAMATE RACEMASE"/>
    <property type="match status" value="1"/>
</dbReference>
<keyword evidence="5 7" id="KW-0413">Isomerase</keyword>
<dbReference type="AlphaFoldDB" id="A0A8J6TZ50"/>
<dbReference type="EMBL" id="JACRTL010000003">
    <property type="protein sequence ID" value="MBC8610842.1"/>
    <property type="molecule type" value="Genomic_DNA"/>
</dbReference>
<accession>A0A8J6TZ50</accession>
<feature type="active site" description="Proton donor/acceptor" evidence="7">
    <location>
        <position position="73"/>
    </location>
</feature>
<organism evidence="8 9">
    <name type="scientific">Massiliimalia timonensis</name>
    <dbReference type="NCBI Taxonomy" id="1987501"/>
    <lineage>
        <taxon>Bacteria</taxon>
        <taxon>Bacillati</taxon>
        <taxon>Bacillota</taxon>
        <taxon>Clostridia</taxon>
        <taxon>Eubacteriales</taxon>
        <taxon>Oscillospiraceae</taxon>
        <taxon>Massiliimalia</taxon>
    </lineage>
</organism>
<dbReference type="SUPFAM" id="SSF53681">
    <property type="entry name" value="Aspartate/glutamate racemase"/>
    <property type="match status" value="2"/>
</dbReference>
<comment type="caution">
    <text evidence="7">Lacks conserved residue(s) required for the propagation of feature annotation.</text>
</comment>
<feature type="binding site" evidence="7">
    <location>
        <begin position="187"/>
        <end position="188"/>
    </location>
    <ligand>
        <name>substrate</name>
    </ligand>
</feature>
<sequence length="271" mass="29518">MDKRAIGVFDSGLGGLTAVQELKQRMPHENIVYFGDTSRVPYGTRSRETIQKYAAQDLRFLLSKEVKVIIAACGTVSANPPLEMIAELPVSYTGVLIPAVQAACAATKTQRIGVIATPATIRSGAYGKEIRNILRSPTIIGKACPLFVPLVENGYIEKNNPVTRMVAEDYLQVMKQERVDTLILGCTHYPLIQDTIAEIMGDSVSLISPGAEAAKYVQALLTNQGLLNHQEGSGTCRYYVSDEVSSFAETASLFLQDDVSGQVEQIQIENF</sequence>
<feature type="binding site" evidence="7">
    <location>
        <begin position="10"/>
        <end position="11"/>
    </location>
    <ligand>
        <name>substrate</name>
    </ligand>
</feature>
<keyword evidence="4 7" id="KW-0573">Peptidoglycan synthesis</keyword>
<evidence type="ECO:0000256" key="4">
    <source>
        <dbReference type="ARBA" id="ARBA00022984"/>
    </source>
</evidence>
<dbReference type="NCBIfam" id="TIGR00067">
    <property type="entry name" value="glut_race"/>
    <property type="match status" value="1"/>
</dbReference>
<dbReference type="PROSITE" id="PS00924">
    <property type="entry name" value="ASP_GLU_RACEMASE_2"/>
    <property type="match status" value="1"/>
</dbReference>
<dbReference type="EC" id="5.1.1.3" evidence="2 7"/>
<dbReference type="GO" id="GO:0071555">
    <property type="term" value="P:cell wall organization"/>
    <property type="evidence" value="ECO:0007669"/>
    <property type="project" value="UniProtKB-KW"/>
</dbReference>
<dbReference type="InterPro" id="IPR001920">
    <property type="entry name" value="Asp/Glu_race"/>
</dbReference>
<dbReference type="Proteomes" id="UP000632659">
    <property type="component" value="Unassembled WGS sequence"/>
</dbReference>
<dbReference type="GO" id="GO:0008881">
    <property type="term" value="F:glutamate racemase activity"/>
    <property type="evidence" value="ECO:0007669"/>
    <property type="project" value="UniProtKB-UniRule"/>
</dbReference>
<evidence type="ECO:0000256" key="7">
    <source>
        <dbReference type="HAMAP-Rule" id="MF_00258"/>
    </source>
</evidence>
<dbReference type="Pfam" id="PF01177">
    <property type="entry name" value="Asp_Glu_race"/>
    <property type="match status" value="1"/>
</dbReference>
<evidence type="ECO:0000256" key="5">
    <source>
        <dbReference type="ARBA" id="ARBA00023235"/>
    </source>
</evidence>
<feature type="active site" description="Proton donor/acceptor" evidence="7">
    <location>
        <position position="186"/>
    </location>
</feature>
<keyword evidence="9" id="KW-1185">Reference proteome</keyword>
<comment type="catalytic activity">
    <reaction evidence="1 7">
        <text>L-glutamate = D-glutamate</text>
        <dbReference type="Rhea" id="RHEA:12813"/>
        <dbReference type="ChEBI" id="CHEBI:29985"/>
        <dbReference type="ChEBI" id="CHEBI:29986"/>
        <dbReference type="EC" id="5.1.1.3"/>
    </reaction>
</comment>
<name>A0A8J6TZ50_9FIRM</name>
<evidence type="ECO:0000256" key="2">
    <source>
        <dbReference type="ARBA" id="ARBA00013090"/>
    </source>
</evidence>
<feature type="binding site" evidence="7">
    <location>
        <begin position="42"/>
        <end position="43"/>
    </location>
    <ligand>
        <name>substrate</name>
    </ligand>
</feature>
<comment type="function">
    <text evidence="7">Provides the (R)-glutamate required for cell wall biosynthesis.</text>
</comment>
<dbReference type="HAMAP" id="MF_00258">
    <property type="entry name" value="Glu_racemase"/>
    <property type="match status" value="1"/>
</dbReference>
<dbReference type="GO" id="GO:0008360">
    <property type="term" value="P:regulation of cell shape"/>
    <property type="evidence" value="ECO:0007669"/>
    <property type="project" value="UniProtKB-KW"/>
</dbReference>
<dbReference type="RefSeq" id="WP_093989212.1">
    <property type="nucleotide sequence ID" value="NZ_FYDD01000004.1"/>
</dbReference>
<dbReference type="PANTHER" id="PTHR21198:SF2">
    <property type="entry name" value="GLUTAMATE RACEMASE"/>
    <property type="match status" value="1"/>
</dbReference>
<keyword evidence="6 7" id="KW-0961">Cell wall biogenesis/degradation</keyword>
<gene>
    <name evidence="7" type="primary">murI</name>
    <name evidence="8" type="ORF">H8702_06855</name>
</gene>
<dbReference type="UniPathway" id="UPA00219"/>
<dbReference type="FunFam" id="3.40.50.1860:FF:000001">
    <property type="entry name" value="Glutamate racemase"/>
    <property type="match status" value="1"/>
</dbReference>
<evidence type="ECO:0000256" key="1">
    <source>
        <dbReference type="ARBA" id="ARBA00001602"/>
    </source>
</evidence>
<dbReference type="Gene3D" id="3.40.50.1860">
    <property type="match status" value="2"/>
</dbReference>
<comment type="caution">
    <text evidence="8">The sequence shown here is derived from an EMBL/GenBank/DDBJ whole genome shotgun (WGS) entry which is preliminary data.</text>
</comment>
<protein>
    <recommendedName>
        <fullName evidence="2 7">Glutamate racemase</fullName>
        <ecNumber evidence="2 7">5.1.1.3</ecNumber>
    </recommendedName>
</protein>
<evidence type="ECO:0000256" key="6">
    <source>
        <dbReference type="ARBA" id="ARBA00023316"/>
    </source>
</evidence>
<proteinExistence type="inferred from homology"/>